<name>A0AAD5VNR1_9AGAR</name>
<proteinExistence type="inferred from homology"/>
<keyword evidence="3" id="KW-1185">Reference proteome</keyword>
<dbReference type="InterPro" id="IPR050282">
    <property type="entry name" value="Cycloisomerase_2"/>
</dbReference>
<evidence type="ECO:0000313" key="2">
    <source>
        <dbReference type="EMBL" id="KAJ3565258.1"/>
    </source>
</evidence>
<comment type="caution">
    <text evidence="2">The sequence shown here is derived from an EMBL/GenBank/DDBJ whole genome shotgun (WGS) entry which is preliminary data.</text>
</comment>
<dbReference type="EMBL" id="JANIEX010000587">
    <property type="protein sequence ID" value="KAJ3565258.1"/>
    <property type="molecule type" value="Genomic_DNA"/>
</dbReference>
<dbReference type="InterPro" id="IPR015943">
    <property type="entry name" value="WD40/YVTN_repeat-like_dom_sf"/>
</dbReference>
<accession>A0AAD5VNR1</accession>
<dbReference type="Gene3D" id="2.130.10.10">
    <property type="entry name" value="YVTN repeat-like/Quinoprotein amine dehydrogenase"/>
    <property type="match status" value="1"/>
</dbReference>
<dbReference type="GO" id="GO:0017057">
    <property type="term" value="F:6-phosphogluconolactonase activity"/>
    <property type="evidence" value="ECO:0007669"/>
    <property type="project" value="TreeGrafter"/>
</dbReference>
<reference evidence="2" key="1">
    <citation type="submission" date="2022-07" db="EMBL/GenBank/DDBJ databases">
        <title>Genome Sequence of Leucocoprinus birnbaumii.</title>
        <authorList>
            <person name="Buettner E."/>
        </authorList>
    </citation>
    <scope>NUCLEOTIDE SEQUENCE</scope>
    <source>
        <strain evidence="2">VT141</strain>
    </source>
</reference>
<sequence length="362" mass="39646">MGGPTGEIHLVDDRTGGFGQKIQEVLFVPEAQLPQADKTRAALRYGSHGVESTSTPEHSLTFILESSHIFIPLLRPGLEAHDGPRHVKVHPNGKILYCVTEHSNFVDLYEIISGPNTSVSSPLKYINSRSLLPRRLASGDMKQFRGDTLMLTPPTHTHPSPYALFTTTRGSTPATRGWMSIFALDGEGYFVDQGQKDTKGHPLEVEIRYETSSSGGKANAIDLLTKHKIPLAGPLLDEDDVAENGDGDDFEGSGTVPPRRVYLNSPFKFNSTRDQKDEWEEDDEGVWVLLTDDDETTAAGADLTSSMGGVKVLEWGGWGQEGVHLIAEWPGRRGFGEGVQASWKAGEDEERMKGGSHAIWLI</sequence>
<gene>
    <name evidence="2" type="ORF">NP233_g7749</name>
</gene>
<dbReference type="PANTHER" id="PTHR30344">
    <property type="entry name" value="6-PHOSPHOGLUCONOLACTONASE-RELATED"/>
    <property type="match status" value="1"/>
</dbReference>
<dbReference type="Pfam" id="PF10282">
    <property type="entry name" value="Lactonase"/>
    <property type="match status" value="1"/>
</dbReference>
<organism evidence="2 3">
    <name type="scientific">Leucocoprinus birnbaumii</name>
    <dbReference type="NCBI Taxonomy" id="56174"/>
    <lineage>
        <taxon>Eukaryota</taxon>
        <taxon>Fungi</taxon>
        <taxon>Dikarya</taxon>
        <taxon>Basidiomycota</taxon>
        <taxon>Agaricomycotina</taxon>
        <taxon>Agaricomycetes</taxon>
        <taxon>Agaricomycetidae</taxon>
        <taxon>Agaricales</taxon>
        <taxon>Agaricineae</taxon>
        <taxon>Agaricaceae</taxon>
        <taxon>Leucocoprinus</taxon>
    </lineage>
</organism>
<evidence type="ECO:0000256" key="1">
    <source>
        <dbReference type="ARBA" id="ARBA00005564"/>
    </source>
</evidence>
<dbReference type="Proteomes" id="UP001213000">
    <property type="component" value="Unassembled WGS sequence"/>
</dbReference>
<comment type="similarity">
    <text evidence="1">Belongs to the cycloisomerase 2 family.</text>
</comment>
<protein>
    <submittedName>
        <fullName evidence="2">Uncharacterized protein</fullName>
    </submittedName>
</protein>
<evidence type="ECO:0000313" key="3">
    <source>
        <dbReference type="Proteomes" id="UP001213000"/>
    </source>
</evidence>
<dbReference type="InterPro" id="IPR019405">
    <property type="entry name" value="Lactonase_7-beta_prop"/>
</dbReference>
<dbReference type="AlphaFoldDB" id="A0AAD5VNR1"/>
<dbReference type="PANTHER" id="PTHR30344:SF4">
    <property type="entry name" value="CYCLASE, PUTATIVE (AFU_ORTHOLOGUE AFUA_6G11580)-RELATED"/>
    <property type="match status" value="1"/>
</dbReference>